<feature type="compositionally biased region" description="Polar residues" evidence="1">
    <location>
        <begin position="255"/>
        <end position="267"/>
    </location>
</feature>
<dbReference type="EMBL" id="SLUB01000001">
    <property type="protein sequence ID" value="THE15495.1"/>
    <property type="molecule type" value="Genomic_DNA"/>
</dbReference>
<evidence type="ECO:0000313" key="3">
    <source>
        <dbReference type="EMBL" id="THE15495.1"/>
    </source>
</evidence>
<keyword evidence="2" id="KW-0812">Transmembrane</keyword>
<evidence type="ECO:0000313" key="4">
    <source>
        <dbReference type="Proteomes" id="UP000306477"/>
    </source>
</evidence>
<organism evidence="3 4">
    <name type="scientific">Bacillus timonensis</name>
    <dbReference type="NCBI Taxonomy" id="1033734"/>
    <lineage>
        <taxon>Bacteria</taxon>
        <taxon>Bacillati</taxon>
        <taxon>Bacillota</taxon>
        <taxon>Bacilli</taxon>
        <taxon>Bacillales</taxon>
        <taxon>Bacillaceae</taxon>
        <taxon>Bacillus</taxon>
    </lineage>
</organism>
<dbReference type="Proteomes" id="UP000306477">
    <property type="component" value="Unassembled WGS sequence"/>
</dbReference>
<accession>A0A4S3Q0L5</accession>
<reference evidence="3 4" key="1">
    <citation type="journal article" date="2019" name="Indoor Air">
        <title>Impacts of indoor surface finishes on bacterial viability.</title>
        <authorList>
            <person name="Hu J."/>
            <person name="Maamar S.B."/>
            <person name="Glawe A.J."/>
            <person name="Gottel N."/>
            <person name="Gilbert J.A."/>
            <person name="Hartmann E.M."/>
        </authorList>
    </citation>
    <scope>NUCLEOTIDE SEQUENCE [LARGE SCALE GENOMIC DNA]</scope>
    <source>
        <strain evidence="3 4">AF060A6</strain>
    </source>
</reference>
<evidence type="ECO:0000256" key="1">
    <source>
        <dbReference type="SAM" id="MobiDB-lite"/>
    </source>
</evidence>
<feature type="compositionally biased region" description="Low complexity" evidence="1">
    <location>
        <begin position="224"/>
        <end position="254"/>
    </location>
</feature>
<dbReference type="GO" id="GO:0097311">
    <property type="term" value="C:bacterial biofilm matrix"/>
    <property type="evidence" value="ECO:0007669"/>
    <property type="project" value="InterPro"/>
</dbReference>
<proteinExistence type="predicted"/>
<sequence>MLLRRRAEQKVNENSRLLRGIKLRKKRFFTILKIALVFYLMILSIKYVTSSTSAYFISSNVTTGKFTAGTWDYSKLKFSGNGHDFGNDNEKACPANIEVLIKNFSKNDMLSPSTYEIYFTNETGNPENHGKLIADGIIPKLKSNQEMPLNFETNIEGFYTFKAYQVNKSFDDVWSEKIKVKCKSKTGQTTNEQNEVPNEEQSKKSIENEKTETPETKTSEETGSENTANQTPENNEQSSTTESEEAPASTESNNGNQTPDEVNNSVTDETKNVQEKEEKDGQ</sequence>
<dbReference type="OrthoDB" id="2707117at2"/>
<feature type="compositionally biased region" description="Basic and acidic residues" evidence="1">
    <location>
        <begin position="200"/>
        <end position="220"/>
    </location>
</feature>
<feature type="transmembrane region" description="Helical" evidence="2">
    <location>
        <begin position="28"/>
        <end position="48"/>
    </location>
</feature>
<evidence type="ECO:0000256" key="2">
    <source>
        <dbReference type="SAM" id="Phobius"/>
    </source>
</evidence>
<feature type="compositionally biased region" description="Polar residues" evidence="1">
    <location>
        <begin position="185"/>
        <end position="196"/>
    </location>
</feature>
<protein>
    <submittedName>
        <fullName evidence="3">Amyloid fiber anchoring/assembly protein TapA</fullName>
    </submittedName>
</protein>
<keyword evidence="2" id="KW-1133">Transmembrane helix</keyword>
<comment type="caution">
    <text evidence="3">The sequence shown here is derived from an EMBL/GenBank/DDBJ whole genome shotgun (WGS) entry which is preliminary data.</text>
</comment>
<dbReference type="InterPro" id="IPR023848">
    <property type="entry name" value="TasA"/>
</dbReference>
<name>A0A4S3Q0L5_9BACI</name>
<keyword evidence="2" id="KW-0472">Membrane</keyword>
<keyword evidence="4" id="KW-1185">Reference proteome</keyword>
<dbReference type="AlphaFoldDB" id="A0A4S3Q0L5"/>
<dbReference type="NCBIfam" id="TIGR04087">
    <property type="entry name" value="YqxM_for_SipW"/>
    <property type="match status" value="1"/>
</dbReference>
<feature type="region of interest" description="Disordered" evidence="1">
    <location>
        <begin position="182"/>
        <end position="282"/>
    </location>
</feature>
<feature type="compositionally biased region" description="Basic and acidic residues" evidence="1">
    <location>
        <begin position="268"/>
        <end position="282"/>
    </location>
</feature>
<gene>
    <name evidence="3" type="primary">tapA</name>
    <name evidence="3" type="ORF">E1I69_01170</name>
</gene>